<feature type="signal peptide" evidence="2">
    <location>
        <begin position="1"/>
        <end position="47"/>
    </location>
</feature>
<gene>
    <name evidence="3" type="ORF">MET9862_03813</name>
</gene>
<keyword evidence="2" id="KW-0732">Signal</keyword>
<feature type="region of interest" description="Disordered" evidence="1">
    <location>
        <begin position="166"/>
        <end position="189"/>
    </location>
</feature>
<keyword evidence="4" id="KW-1185">Reference proteome</keyword>
<reference evidence="3 4" key="1">
    <citation type="submission" date="2019-06" db="EMBL/GenBank/DDBJ databases">
        <authorList>
            <person name="Rodrigo-Torres L."/>
            <person name="Arahal R. D."/>
            <person name="Lucena T."/>
        </authorList>
    </citation>
    <scope>NUCLEOTIDE SEQUENCE [LARGE SCALE GENOMIC DNA]</scope>
    <source>
        <strain evidence="3 4">SB0023/3</strain>
    </source>
</reference>
<evidence type="ECO:0000313" key="4">
    <source>
        <dbReference type="Proteomes" id="UP000410984"/>
    </source>
</evidence>
<protein>
    <submittedName>
        <fullName evidence="3">Uncharacterized protein</fullName>
    </submittedName>
</protein>
<evidence type="ECO:0000256" key="1">
    <source>
        <dbReference type="SAM" id="MobiDB-lite"/>
    </source>
</evidence>
<dbReference type="Proteomes" id="UP000410984">
    <property type="component" value="Unassembled WGS sequence"/>
</dbReference>
<accession>A0A509EIB2</accession>
<dbReference type="AlphaFoldDB" id="A0A509EIB2"/>
<name>A0A509EIB2_9HYPH</name>
<dbReference type="EMBL" id="CABFPH010000062">
    <property type="protein sequence ID" value="VUD73199.1"/>
    <property type="molecule type" value="Genomic_DNA"/>
</dbReference>
<evidence type="ECO:0000256" key="2">
    <source>
        <dbReference type="SAM" id="SignalP"/>
    </source>
</evidence>
<proteinExistence type="predicted"/>
<feature type="chain" id="PRO_5021364183" evidence="2">
    <location>
        <begin position="48"/>
        <end position="236"/>
    </location>
</feature>
<evidence type="ECO:0000313" key="3">
    <source>
        <dbReference type="EMBL" id="VUD73199.1"/>
    </source>
</evidence>
<organism evidence="3 4">
    <name type="scientific">Methylobacterium symbioticum</name>
    <dbReference type="NCBI Taxonomy" id="2584084"/>
    <lineage>
        <taxon>Bacteria</taxon>
        <taxon>Pseudomonadati</taxon>
        <taxon>Pseudomonadota</taxon>
        <taxon>Alphaproteobacteria</taxon>
        <taxon>Hyphomicrobiales</taxon>
        <taxon>Methylobacteriaceae</taxon>
        <taxon>Methylobacterium</taxon>
    </lineage>
</organism>
<sequence>MIPMPRLLKPRLPMLRLPMPRPATARPAMIRLGPPLLALLLAGPALAQPKTDPDWPCVQRKVTALSPGQFWTGPDLGAAATEWGSDTDAAALAQKIASRRTDLTEVDGLVDGYLEKVGPDKAARERGLARVYAGVFEVINGERAKVMSGIGRYAQGQRRMAERIREEADQISQTKDAPSAADARELPKEQSELETKFAWDRRIFQERSQALTYVCEVPQLLEQRLGEIARKIQAKL</sequence>